<dbReference type="Pfam" id="PF04146">
    <property type="entry name" value="YTH"/>
    <property type="match status" value="1"/>
</dbReference>
<dbReference type="GO" id="GO:0008270">
    <property type="term" value="F:zinc ion binding"/>
    <property type="evidence" value="ECO:0007669"/>
    <property type="project" value="UniProtKB-KW"/>
</dbReference>
<evidence type="ECO:0000313" key="5">
    <source>
        <dbReference type="Proteomes" id="UP000195521"/>
    </source>
</evidence>
<feature type="zinc finger region" description="C3H1-type" evidence="1">
    <location>
        <begin position="91"/>
        <end position="118"/>
    </location>
</feature>
<sequence length="639" mass="74263">MVSHKRIVKRKKRKNLYELYVNMQEEKLKLVSDESRGNLHDGYDEQHHGVPYADHEHIIQLENEVRARLEEQSNLLSMKGIDRVDIQQKKGKHSIICIHYIKNMCMKNLFCNYLHQLIYAKIPTCKNFVKNNYCADKVRGSCMFRHTLENANTTTYNENKDDYLDDILKFLHEKNICVNYLLGFCNLGYNCRKSHKSKSRKFINIISILPKFYLDHILINHPLYTPLYSNHKNIINDMNKLKDALIVLSGEKYQEKQLLPISSNSTPSYTNISKKEQDPTVQTNDSFVNKTDICHSNSDTHRHYPGGGSGVGTDTTFNTTCVKTWNQESDQIEKANHYKNYSKGTNVHGNNRHNEKGIGSNFNHNNSNSQTDGVMMQIVDNNATMGRDNEKIYQYNRMSGNEEKWNINGLANRNQENIMNSIPNVYDLNNEIIESEKIKVFVIKCNQISHLYLSILYGVWATGKNNTRKFVNLFKENYTIIFLFSVNESGGFQGYAKMITMPIKNLYENLWGPITKRLGGNFRIQWIKIAKIDFDIFKNMVNPYNDNLPLKKSRDGTELPLNLASIICNKIHLLPNEDFLAGTIYEYKRRIKHSSFFQNLHKQNLLNTNTVLDMRIFTLNQQSDCENITFIDGIDHNIT</sequence>
<dbReference type="GO" id="GO:1990247">
    <property type="term" value="F:N6-methyladenosine-containing RNA reader activity"/>
    <property type="evidence" value="ECO:0007669"/>
    <property type="project" value="TreeGrafter"/>
</dbReference>
<dbReference type="PROSITE" id="PS50882">
    <property type="entry name" value="YTH"/>
    <property type="match status" value="1"/>
</dbReference>
<dbReference type="Gene3D" id="3.10.590.10">
    <property type="entry name" value="ph1033 like domains"/>
    <property type="match status" value="1"/>
</dbReference>
<name>A0A1Y1JQA0_PLAGO</name>
<dbReference type="GO" id="GO:0005654">
    <property type="term" value="C:nucleoplasm"/>
    <property type="evidence" value="ECO:0007669"/>
    <property type="project" value="TreeGrafter"/>
</dbReference>
<dbReference type="PANTHER" id="PTHR12357">
    <property type="entry name" value="YTH YT521-B HOMOLOGY DOMAIN-CONTAINING"/>
    <property type="match status" value="1"/>
</dbReference>
<organism evidence="4 5">
    <name type="scientific">Plasmodium gonderi</name>
    <dbReference type="NCBI Taxonomy" id="77519"/>
    <lineage>
        <taxon>Eukaryota</taxon>
        <taxon>Sar</taxon>
        <taxon>Alveolata</taxon>
        <taxon>Apicomplexa</taxon>
        <taxon>Aconoidasida</taxon>
        <taxon>Haemosporida</taxon>
        <taxon>Plasmodiidae</taxon>
        <taxon>Plasmodium</taxon>
        <taxon>Plasmodium (Plasmodium)</taxon>
    </lineage>
</organism>
<dbReference type="OMA" id="KNNYCAD"/>
<dbReference type="PANTHER" id="PTHR12357:SF3">
    <property type="entry name" value="YTH DOMAIN-CONTAINING PROTEIN 1"/>
    <property type="match status" value="1"/>
</dbReference>
<evidence type="ECO:0000256" key="1">
    <source>
        <dbReference type="PROSITE-ProRule" id="PRU00723"/>
    </source>
</evidence>
<feature type="domain" description="C3H1-type" evidence="2">
    <location>
        <begin position="176"/>
        <end position="198"/>
    </location>
</feature>
<keyword evidence="1" id="KW-0862">Zinc</keyword>
<reference evidence="5" key="1">
    <citation type="submission" date="2017-04" db="EMBL/GenBank/DDBJ databases">
        <title>Plasmodium gonderi genome.</title>
        <authorList>
            <person name="Arisue N."/>
            <person name="Honma H."/>
            <person name="Kawai S."/>
            <person name="Tougan T."/>
            <person name="Tanabe K."/>
            <person name="Horii T."/>
        </authorList>
    </citation>
    <scope>NUCLEOTIDE SEQUENCE [LARGE SCALE GENOMIC DNA]</scope>
    <source>
        <strain evidence="5">ATCC 30045</strain>
    </source>
</reference>
<evidence type="ECO:0000259" key="3">
    <source>
        <dbReference type="PROSITE" id="PS50882"/>
    </source>
</evidence>
<evidence type="ECO:0000259" key="2">
    <source>
        <dbReference type="PROSITE" id="PS50103"/>
    </source>
</evidence>
<dbReference type="AlphaFoldDB" id="A0A1Y1JQA0"/>
<dbReference type="GO" id="GO:0003729">
    <property type="term" value="F:mRNA binding"/>
    <property type="evidence" value="ECO:0007669"/>
    <property type="project" value="TreeGrafter"/>
</dbReference>
<feature type="domain" description="YTH" evidence="3">
    <location>
        <begin position="438"/>
        <end position="571"/>
    </location>
</feature>
<keyword evidence="1" id="KW-0863">Zinc-finger</keyword>
<dbReference type="Gene3D" id="4.10.1000.10">
    <property type="entry name" value="Zinc finger, CCCH-type"/>
    <property type="match status" value="1"/>
</dbReference>
<dbReference type="InterPro" id="IPR007275">
    <property type="entry name" value="YTH_domain"/>
</dbReference>
<dbReference type="GO" id="GO:0000398">
    <property type="term" value="P:mRNA splicing, via spliceosome"/>
    <property type="evidence" value="ECO:0007669"/>
    <property type="project" value="TreeGrafter"/>
</dbReference>
<evidence type="ECO:0000313" key="4">
    <source>
        <dbReference type="EMBL" id="GAW83022.1"/>
    </source>
</evidence>
<feature type="zinc finger region" description="C3H1-type" evidence="1">
    <location>
        <begin position="176"/>
        <end position="198"/>
    </location>
</feature>
<dbReference type="Proteomes" id="UP000195521">
    <property type="component" value="Unassembled WGS sequence"/>
</dbReference>
<dbReference type="InterPro" id="IPR045168">
    <property type="entry name" value="YTH_prot"/>
</dbReference>
<feature type="domain" description="C3H1-type" evidence="2">
    <location>
        <begin position="91"/>
        <end position="118"/>
    </location>
</feature>
<dbReference type="EMBL" id="BDQF01000014">
    <property type="protein sequence ID" value="GAW83022.1"/>
    <property type="molecule type" value="Genomic_DNA"/>
</dbReference>
<accession>A0A1Y1JQA0</accession>
<comment type="caution">
    <text evidence="4">The sequence shown here is derived from an EMBL/GenBank/DDBJ whole genome shotgun (WGS) entry which is preliminary data.</text>
</comment>
<protein>
    <submittedName>
        <fullName evidence="4">YTH domain-containing protein</fullName>
    </submittedName>
</protein>
<dbReference type="InterPro" id="IPR000571">
    <property type="entry name" value="Znf_CCCH"/>
</dbReference>
<dbReference type="GO" id="GO:0048024">
    <property type="term" value="P:regulation of mRNA splicing, via spliceosome"/>
    <property type="evidence" value="ECO:0007669"/>
    <property type="project" value="TreeGrafter"/>
</dbReference>
<dbReference type="SMART" id="SM00356">
    <property type="entry name" value="ZnF_C3H1"/>
    <property type="match status" value="3"/>
</dbReference>
<feature type="domain" description="C3H1-type" evidence="2">
    <location>
        <begin position="119"/>
        <end position="149"/>
    </location>
</feature>
<keyword evidence="5" id="KW-1185">Reference proteome</keyword>
<proteinExistence type="predicted"/>
<gene>
    <name evidence="4" type="ORF">PGO_132940</name>
</gene>
<dbReference type="CDD" id="cd21134">
    <property type="entry name" value="YTH"/>
    <property type="match status" value="1"/>
</dbReference>
<dbReference type="RefSeq" id="XP_028545611.1">
    <property type="nucleotide sequence ID" value="XM_028689810.1"/>
</dbReference>
<dbReference type="GeneID" id="39749760"/>
<keyword evidence="1" id="KW-0479">Metal-binding</keyword>
<dbReference type="PROSITE" id="PS50103">
    <property type="entry name" value="ZF_C3H1"/>
    <property type="match status" value="3"/>
</dbReference>
<feature type="zinc finger region" description="C3H1-type" evidence="1">
    <location>
        <begin position="119"/>
        <end position="149"/>
    </location>
</feature>
<dbReference type="OrthoDB" id="1914176at2759"/>